<evidence type="ECO:0000256" key="1">
    <source>
        <dbReference type="SAM" id="MobiDB-lite"/>
    </source>
</evidence>
<feature type="region of interest" description="Disordered" evidence="1">
    <location>
        <begin position="1"/>
        <end position="35"/>
    </location>
</feature>
<reference evidence="2 3" key="2">
    <citation type="journal article" date="2013" name="Plant Cell Physiol.">
        <title>Rice Annotation Project Database (RAP-DB): an integrative and interactive database for rice genomics.</title>
        <authorList>
            <person name="Sakai H."/>
            <person name="Lee S.S."/>
            <person name="Tanaka T."/>
            <person name="Numa H."/>
            <person name="Kim J."/>
            <person name="Kawahara Y."/>
            <person name="Wakimoto H."/>
            <person name="Yang C.C."/>
            <person name="Iwamoto M."/>
            <person name="Abe T."/>
            <person name="Yamada Y."/>
            <person name="Muto A."/>
            <person name="Inokuchi H."/>
            <person name="Ikemura T."/>
            <person name="Matsumoto T."/>
            <person name="Sasaki T."/>
            <person name="Itoh T."/>
        </authorList>
    </citation>
    <scope>NUCLEOTIDE SEQUENCE [LARGE SCALE GENOMIC DNA]</scope>
    <source>
        <strain evidence="3">cv. Nipponbare</strain>
    </source>
</reference>
<evidence type="ECO:0000313" key="3">
    <source>
        <dbReference type="Proteomes" id="UP000059680"/>
    </source>
</evidence>
<protein>
    <submittedName>
        <fullName evidence="2">Os03g0115350 protein</fullName>
    </submittedName>
</protein>
<dbReference type="AlphaFoldDB" id="A0A0N7KGG7"/>
<dbReference type="Proteomes" id="UP000059680">
    <property type="component" value="Chromosome 3"/>
</dbReference>
<feature type="compositionally biased region" description="Pro residues" evidence="1">
    <location>
        <begin position="75"/>
        <end position="86"/>
    </location>
</feature>
<reference evidence="2 3" key="3">
    <citation type="journal article" date="2013" name="Rice">
        <title>Improvement of the Oryza sativa Nipponbare reference genome using next generation sequence and optical map data.</title>
        <authorList>
            <person name="Kawahara Y."/>
            <person name="de la Bastide M."/>
            <person name="Hamilton J.P."/>
            <person name="Kanamori H."/>
            <person name="McCombie W.R."/>
            <person name="Ouyang S."/>
            <person name="Schwartz D.C."/>
            <person name="Tanaka T."/>
            <person name="Wu J."/>
            <person name="Zhou S."/>
            <person name="Childs K.L."/>
            <person name="Davidson R.M."/>
            <person name="Lin H."/>
            <person name="Quesada-Ocampo L."/>
            <person name="Vaillancourt B."/>
            <person name="Sakai H."/>
            <person name="Lee S.S."/>
            <person name="Kim J."/>
            <person name="Numa H."/>
            <person name="Itoh T."/>
            <person name="Buell C.R."/>
            <person name="Matsumoto T."/>
        </authorList>
    </citation>
    <scope>NUCLEOTIDE SEQUENCE [LARGE SCALE GENOMIC DNA]</scope>
    <source>
        <strain evidence="3">cv. Nipponbare</strain>
    </source>
</reference>
<feature type="region of interest" description="Disordered" evidence="1">
    <location>
        <begin position="51"/>
        <end position="111"/>
    </location>
</feature>
<sequence length="139" mass="15138">MDAARVGGPHLEHGPVVAPGARRRRDGRRRHDLPRVKELILVILLEAGPRHDGHVQPLFLPPLTSPRRKKRPQTHHPPPPPPPPQEPTSGMSRRRRSRGSRGTRARAPTAVAAQSLLPRPVLGSISLGGRGRGMCPCPS</sequence>
<evidence type="ECO:0000313" key="2">
    <source>
        <dbReference type="EMBL" id="BAS81969.1"/>
    </source>
</evidence>
<name>A0A0N7KGG7_ORYSJ</name>
<keyword evidence="3" id="KW-1185">Reference proteome</keyword>
<accession>A0A0N7KGG7</accession>
<feature type="compositionally biased region" description="Basic residues" evidence="1">
    <location>
        <begin position="92"/>
        <end position="104"/>
    </location>
</feature>
<dbReference type="Gramene" id="Os03t0115350-01">
    <property type="protein sequence ID" value="Os03t0115350-01"/>
    <property type="gene ID" value="Os03g0115350"/>
</dbReference>
<organism evidence="2 3">
    <name type="scientific">Oryza sativa subsp. japonica</name>
    <name type="common">Rice</name>
    <dbReference type="NCBI Taxonomy" id="39947"/>
    <lineage>
        <taxon>Eukaryota</taxon>
        <taxon>Viridiplantae</taxon>
        <taxon>Streptophyta</taxon>
        <taxon>Embryophyta</taxon>
        <taxon>Tracheophyta</taxon>
        <taxon>Spermatophyta</taxon>
        <taxon>Magnoliopsida</taxon>
        <taxon>Liliopsida</taxon>
        <taxon>Poales</taxon>
        <taxon>Poaceae</taxon>
        <taxon>BOP clade</taxon>
        <taxon>Oryzoideae</taxon>
        <taxon>Oryzeae</taxon>
        <taxon>Oryzinae</taxon>
        <taxon>Oryza</taxon>
        <taxon>Oryza sativa</taxon>
    </lineage>
</organism>
<feature type="compositionally biased region" description="Basic residues" evidence="1">
    <location>
        <begin position="21"/>
        <end position="32"/>
    </location>
</feature>
<dbReference type="InParanoid" id="A0A0N7KGG7"/>
<proteinExistence type="predicted"/>
<gene>
    <name evidence="2" type="ordered locus">Os03g0115350</name>
    <name evidence="2" type="ORF">OSNPB_030115350</name>
</gene>
<dbReference type="EMBL" id="AP014959">
    <property type="protein sequence ID" value="BAS81969.1"/>
    <property type="molecule type" value="Genomic_DNA"/>
</dbReference>
<dbReference type="PaxDb" id="39947-A0A0N7KGG7"/>
<reference evidence="3" key="1">
    <citation type="journal article" date="2005" name="Nature">
        <title>The map-based sequence of the rice genome.</title>
        <authorList>
            <consortium name="International rice genome sequencing project (IRGSP)"/>
            <person name="Matsumoto T."/>
            <person name="Wu J."/>
            <person name="Kanamori H."/>
            <person name="Katayose Y."/>
            <person name="Fujisawa M."/>
            <person name="Namiki N."/>
            <person name="Mizuno H."/>
            <person name="Yamamoto K."/>
            <person name="Antonio B.A."/>
            <person name="Baba T."/>
            <person name="Sakata K."/>
            <person name="Nagamura Y."/>
            <person name="Aoki H."/>
            <person name="Arikawa K."/>
            <person name="Arita K."/>
            <person name="Bito T."/>
            <person name="Chiden Y."/>
            <person name="Fujitsuka N."/>
            <person name="Fukunaka R."/>
            <person name="Hamada M."/>
            <person name="Harada C."/>
            <person name="Hayashi A."/>
            <person name="Hijishita S."/>
            <person name="Honda M."/>
            <person name="Hosokawa S."/>
            <person name="Ichikawa Y."/>
            <person name="Idonuma A."/>
            <person name="Iijima M."/>
            <person name="Ikeda M."/>
            <person name="Ikeno M."/>
            <person name="Ito K."/>
            <person name="Ito S."/>
            <person name="Ito T."/>
            <person name="Ito Y."/>
            <person name="Ito Y."/>
            <person name="Iwabuchi A."/>
            <person name="Kamiya K."/>
            <person name="Karasawa W."/>
            <person name="Kurita K."/>
            <person name="Katagiri S."/>
            <person name="Kikuta A."/>
            <person name="Kobayashi H."/>
            <person name="Kobayashi N."/>
            <person name="Machita K."/>
            <person name="Maehara T."/>
            <person name="Masukawa M."/>
            <person name="Mizubayashi T."/>
            <person name="Mukai Y."/>
            <person name="Nagasaki H."/>
            <person name="Nagata Y."/>
            <person name="Naito S."/>
            <person name="Nakashima M."/>
            <person name="Nakama Y."/>
            <person name="Nakamichi Y."/>
            <person name="Nakamura M."/>
            <person name="Meguro A."/>
            <person name="Negishi M."/>
            <person name="Ohta I."/>
            <person name="Ohta T."/>
            <person name="Okamoto M."/>
            <person name="Ono N."/>
            <person name="Saji S."/>
            <person name="Sakaguchi M."/>
            <person name="Sakai K."/>
            <person name="Shibata M."/>
            <person name="Shimokawa T."/>
            <person name="Song J."/>
            <person name="Takazaki Y."/>
            <person name="Terasawa K."/>
            <person name="Tsugane M."/>
            <person name="Tsuji K."/>
            <person name="Ueda S."/>
            <person name="Waki K."/>
            <person name="Yamagata H."/>
            <person name="Yamamoto M."/>
            <person name="Yamamoto S."/>
            <person name="Yamane H."/>
            <person name="Yoshiki S."/>
            <person name="Yoshihara R."/>
            <person name="Yukawa K."/>
            <person name="Zhong H."/>
            <person name="Yano M."/>
            <person name="Yuan Q."/>
            <person name="Ouyang S."/>
            <person name="Liu J."/>
            <person name="Jones K.M."/>
            <person name="Gansberger K."/>
            <person name="Moffat K."/>
            <person name="Hill J."/>
            <person name="Bera J."/>
            <person name="Fadrosh D."/>
            <person name="Jin S."/>
            <person name="Johri S."/>
            <person name="Kim M."/>
            <person name="Overton L."/>
            <person name="Reardon M."/>
            <person name="Tsitrin T."/>
            <person name="Vuong H."/>
            <person name="Weaver B."/>
            <person name="Ciecko A."/>
            <person name="Tallon L."/>
            <person name="Jackson J."/>
            <person name="Pai G."/>
            <person name="Aken S.V."/>
            <person name="Utterback T."/>
            <person name="Reidmuller S."/>
            <person name="Feldblyum T."/>
            <person name="Hsiao J."/>
            <person name="Zismann V."/>
            <person name="Iobst S."/>
            <person name="de Vazeille A.R."/>
            <person name="Buell C.R."/>
            <person name="Ying K."/>
            <person name="Li Y."/>
            <person name="Lu T."/>
            <person name="Huang Y."/>
            <person name="Zhao Q."/>
            <person name="Feng Q."/>
            <person name="Zhang L."/>
            <person name="Zhu J."/>
            <person name="Weng Q."/>
            <person name="Mu J."/>
            <person name="Lu Y."/>
            <person name="Fan D."/>
            <person name="Liu Y."/>
            <person name="Guan J."/>
            <person name="Zhang Y."/>
            <person name="Yu S."/>
            <person name="Liu X."/>
            <person name="Zhang Y."/>
            <person name="Hong G."/>
            <person name="Han B."/>
            <person name="Choisne N."/>
            <person name="Demange N."/>
            <person name="Orjeda G."/>
            <person name="Samain S."/>
            <person name="Cattolico L."/>
            <person name="Pelletier E."/>
            <person name="Couloux A."/>
            <person name="Segurens B."/>
            <person name="Wincker P."/>
            <person name="D'Hont A."/>
            <person name="Scarpelli C."/>
            <person name="Weissenbach J."/>
            <person name="Salanoubat M."/>
            <person name="Quetier F."/>
            <person name="Yu Y."/>
            <person name="Kim H.R."/>
            <person name="Rambo T."/>
            <person name="Currie J."/>
            <person name="Collura K."/>
            <person name="Luo M."/>
            <person name="Yang T."/>
            <person name="Ammiraju J.S.S."/>
            <person name="Engler F."/>
            <person name="Soderlund C."/>
            <person name="Wing R.A."/>
            <person name="Palmer L.E."/>
            <person name="de la Bastide M."/>
            <person name="Spiegel L."/>
            <person name="Nascimento L."/>
            <person name="Zutavern T."/>
            <person name="O'Shaughnessy A."/>
            <person name="Dike S."/>
            <person name="Dedhia N."/>
            <person name="Preston R."/>
            <person name="Balija V."/>
            <person name="McCombie W.R."/>
            <person name="Chow T."/>
            <person name="Chen H."/>
            <person name="Chung M."/>
            <person name="Chen C."/>
            <person name="Shaw J."/>
            <person name="Wu H."/>
            <person name="Hsiao K."/>
            <person name="Chao Y."/>
            <person name="Chu M."/>
            <person name="Cheng C."/>
            <person name="Hour A."/>
            <person name="Lee P."/>
            <person name="Lin S."/>
            <person name="Lin Y."/>
            <person name="Liou J."/>
            <person name="Liu S."/>
            <person name="Hsing Y."/>
            <person name="Raghuvanshi S."/>
            <person name="Mohanty A."/>
            <person name="Bharti A.K."/>
            <person name="Gaur A."/>
            <person name="Gupta V."/>
            <person name="Kumar D."/>
            <person name="Ravi V."/>
            <person name="Vij S."/>
            <person name="Kapur A."/>
            <person name="Khurana P."/>
            <person name="Khurana P."/>
            <person name="Khurana J.P."/>
            <person name="Tyagi A.K."/>
            <person name="Gaikwad K."/>
            <person name="Singh A."/>
            <person name="Dalal V."/>
            <person name="Srivastava S."/>
            <person name="Dixit A."/>
            <person name="Pal A.K."/>
            <person name="Ghazi I.A."/>
            <person name="Yadav M."/>
            <person name="Pandit A."/>
            <person name="Bhargava A."/>
            <person name="Sureshbabu K."/>
            <person name="Batra K."/>
            <person name="Sharma T.R."/>
            <person name="Mohapatra T."/>
            <person name="Singh N.K."/>
            <person name="Messing J."/>
            <person name="Nelson A.B."/>
            <person name="Fuks G."/>
            <person name="Kavchok S."/>
            <person name="Keizer G."/>
            <person name="Linton E."/>
            <person name="Llaca V."/>
            <person name="Song R."/>
            <person name="Tanyolac B."/>
            <person name="Young S."/>
            <person name="Ho-Il K."/>
            <person name="Hahn J.H."/>
            <person name="Sangsakoo G."/>
            <person name="Vanavichit A."/>
            <person name="de Mattos Luiz.A.T."/>
            <person name="Zimmer P.D."/>
            <person name="Malone G."/>
            <person name="Dellagostin O."/>
            <person name="de Oliveira A.C."/>
            <person name="Bevan M."/>
            <person name="Bancroft I."/>
            <person name="Minx P."/>
            <person name="Cordum H."/>
            <person name="Wilson R."/>
            <person name="Cheng Z."/>
            <person name="Jin W."/>
            <person name="Jiang J."/>
            <person name="Leong S.A."/>
            <person name="Iwama H."/>
            <person name="Gojobori T."/>
            <person name="Itoh T."/>
            <person name="Niimura Y."/>
            <person name="Fujii Y."/>
            <person name="Habara T."/>
            <person name="Sakai H."/>
            <person name="Sato Y."/>
            <person name="Wilson G."/>
            <person name="Kumar K."/>
            <person name="McCouch S."/>
            <person name="Juretic N."/>
            <person name="Hoen D."/>
            <person name="Wright S."/>
            <person name="Bruskiewich R."/>
            <person name="Bureau T."/>
            <person name="Miyao A."/>
            <person name="Hirochika H."/>
            <person name="Nishikawa T."/>
            <person name="Kadowaki K."/>
            <person name="Sugiura M."/>
            <person name="Burr B."/>
            <person name="Sasaki T."/>
        </authorList>
    </citation>
    <scope>NUCLEOTIDE SEQUENCE [LARGE SCALE GENOMIC DNA]</scope>
    <source>
        <strain evidence="3">cv. Nipponbare</strain>
    </source>
</reference>